<gene>
    <name evidence="1" type="ORF">ACFP3T_05385</name>
</gene>
<dbReference type="EMBL" id="JBHSSD010000021">
    <property type="protein sequence ID" value="MFC6164101.1"/>
    <property type="molecule type" value="Genomic_DNA"/>
</dbReference>
<dbReference type="Proteomes" id="UP001596253">
    <property type="component" value="Unassembled WGS sequence"/>
</dbReference>
<reference evidence="2" key="1">
    <citation type="journal article" date="2019" name="Int. J. Syst. Evol. Microbiol.">
        <title>The Global Catalogue of Microorganisms (GCM) 10K type strain sequencing project: providing services to taxonomists for standard genome sequencing and annotation.</title>
        <authorList>
            <consortium name="The Broad Institute Genomics Platform"/>
            <consortium name="The Broad Institute Genome Sequencing Center for Infectious Disease"/>
            <person name="Wu L."/>
            <person name="Ma J."/>
        </authorList>
    </citation>
    <scope>NUCLEOTIDE SEQUENCE [LARGE SCALE GENOMIC DNA]</scope>
    <source>
        <strain evidence="2">CCM 8932</strain>
    </source>
</reference>
<evidence type="ECO:0000313" key="2">
    <source>
        <dbReference type="Proteomes" id="UP001596253"/>
    </source>
</evidence>
<proteinExistence type="predicted"/>
<protein>
    <submittedName>
        <fullName evidence="1">Uncharacterized protein</fullName>
    </submittedName>
</protein>
<name>A0ABW1R5Q2_9LACO</name>
<dbReference type="RefSeq" id="WP_137641012.1">
    <property type="nucleotide sequence ID" value="NZ_BJDK01000036.1"/>
</dbReference>
<comment type="caution">
    <text evidence="1">The sequence shown here is derived from an EMBL/GenBank/DDBJ whole genome shotgun (WGS) entry which is preliminary data.</text>
</comment>
<sequence length="126" mass="14028">MKKQVASTIMSVDTTGTSFLVQRQDSHYSFYNFPVVAGQTPLGSVLSKLRADVGLDVDQLRLFDSVIAELGDEKVVLFVFNNLTINDHVRALFAKQGLQFVAGSQLHQLFESVHVNTQPLFEQLSK</sequence>
<accession>A0ABW1R5Q2</accession>
<keyword evidence="2" id="KW-1185">Reference proteome</keyword>
<evidence type="ECO:0000313" key="1">
    <source>
        <dbReference type="EMBL" id="MFC6164101.1"/>
    </source>
</evidence>
<organism evidence="1 2">
    <name type="scientific">Lactiplantibacillus dongliensis</name>
    <dbReference type="NCBI Taxonomy" id="2559919"/>
    <lineage>
        <taxon>Bacteria</taxon>
        <taxon>Bacillati</taxon>
        <taxon>Bacillota</taxon>
        <taxon>Bacilli</taxon>
        <taxon>Lactobacillales</taxon>
        <taxon>Lactobacillaceae</taxon>
        <taxon>Lactiplantibacillus</taxon>
    </lineage>
</organism>